<dbReference type="GeneID" id="9944171"/>
<evidence type="ECO:0000313" key="4">
    <source>
        <dbReference type="WBParaSite" id="EN70_7415"/>
    </source>
</evidence>
<protein>
    <submittedName>
        <fullName evidence="2 4">Uncharacterized protein</fullName>
    </submittedName>
</protein>
<dbReference type="AlphaFoldDB" id="A0A1I7VXN6"/>
<proteinExistence type="predicted"/>
<evidence type="ECO:0000313" key="2">
    <source>
        <dbReference type="EMBL" id="EFO21730.1"/>
    </source>
</evidence>
<keyword evidence="3" id="KW-1185">Reference proteome</keyword>
<sequence length="54" mass="5564">MYTAETGETGSGHGGQILGGHITGGGHITSRLQEHDPGSDPQAVVCFIRTNDTV</sequence>
<dbReference type="KEGG" id="loa:LOAG_06758"/>
<dbReference type="CTD" id="9944171"/>
<dbReference type="Proteomes" id="UP000095285">
    <property type="component" value="Unassembled WGS sequence"/>
</dbReference>
<dbReference type="OMA" id="ACFIDIR"/>
<feature type="region of interest" description="Disordered" evidence="1">
    <location>
        <begin position="1"/>
        <end position="44"/>
    </location>
</feature>
<name>A0A1I7VXN6_LOALO</name>
<dbReference type="EMBL" id="JH712068">
    <property type="protein sequence ID" value="EFO21730.1"/>
    <property type="molecule type" value="Genomic_DNA"/>
</dbReference>
<feature type="compositionally biased region" description="Gly residues" evidence="1">
    <location>
        <begin position="9"/>
        <end position="27"/>
    </location>
</feature>
<gene>
    <name evidence="2 4" type="ORF">LOAG_06758</name>
</gene>
<accession>A0A1I7VXN6</accession>
<dbReference type="InParanoid" id="A0A1I7VXN6"/>
<reference evidence="4" key="2">
    <citation type="submission" date="2016-11" db="UniProtKB">
        <authorList>
            <consortium name="WormBaseParasite"/>
        </authorList>
    </citation>
    <scope>IDENTIFICATION</scope>
</reference>
<organism evidence="3 4">
    <name type="scientific">Loa loa</name>
    <name type="common">Eye worm</name>
    <name type="synonym">Filaria loa</name>
    <dbReference type="NCBI Taxonomy" id="7209"/>
    <lineage>
        <taxon>Eukaryota</taxon>
        <taxon>Metazoa</taxon>
        <taxon>Ecdysozoa</taxon>
        <taxon>Nematoda</taxon>
        <taxon>Chromadorea</taxon>
        <taxon>Rhabditida</taxon>
        <taxon>Spirurina</taxon>
        <taxon>Spiruromorpha</taxon>
        <taxon>Filarioidea</taxon>
        <taxon>Onchocercidae</taxon>
        <taxon>Loa</taxon>
    </lineage>
</organism>
<dbReference type="RefSeq" id="XP_003142342.1">
    <property type="nucleotide sequence ID" value="XM_003142294.1"/>
</dbReference>
<reference evidence="2 3" key="1">
    <citation type="submission" date="2012-04" db="EMBL/GenBank/DDBJ databases">
        <title>The Genome Sequence of Loa loa.</title>
        <authorList>
            <consortium name="The Broad Institute Genome Sequencing Platform"/>
            <consortium name="Broad Institute Genome Sequencing Center for Infectious Disease"/>
            <person name="Nutman T.B."/>
            <person name="Fink D.L."/>
            <person name="Russ C."/>
            <person name="Young S."/>
            <person name="Zeng Q."/>
            <person name="Gargeya S."/>
            <person name="Alvarado L."/>
            <person name="Berlin A."/>
            <person name="Chapman S.B."/>
            <person name="Chen Z."/>
            <person name="Freedman E."/>
            <person name="Gellesch M."/>
            <person name="Goldberg J."/>
            <person name="Griggs A."/>
            <person name="Gujja S."/>
            <person name="Heilman E.R."/>
            <person name="Heiman D."/>
            <person name="Howarth C."/>
            <person name="Mehta T."/>
            <person name="Neiman D."/>
            <person name="Pearson M."/>
            <person name="Roberts A."/>
            <person name="Saif S."/>
            <person name="Shea T."/>
            <person name="Shenoy N."/>
            <person name="Sisk P."/>
            <person name="Stolte C."/>
            <person name="Sykes S."/>
            <person name="White J."/>
            <person name="Yandava C."/>
            <person name="Haas B."/>
            <person name="Henn M.R."/>
            <person name="Nusbaum C."/>
            <person name="Birren B."/>
        </authorList>
    </citation>
    <scope>NUCLEOTIDE SEQUENCE [LARGE SCALE GENOMIC DNA]</scope>
</reference>
<dbReference type="WBParaSite" id="EN70_7415">
    <property type="protein sequence ID" value="EN70_7415"/>
    <property type="gene ID" value="EN70_7415"/>
</dbReference>
<accession>A0A1S0TXH4</accession>
<evidence type="ECO:0000256" key="1">
    <source>
        <dbReference type="SAM" id="MobiDB-lite"/>
    </source>
</evidence>
<evidence type="ECO:0000313" key="3">
    <source>
        <dbReference type="Proteomes" id="UP000095285"/>
    </source>
</evidence>